<name>A0ABY9UNP4_9ACTN</name>
<keyword evidence="2" id="KW-1185">Reference proteome</keyword>
<evidence type="ECO:0000313" key="1">
    <source>
        <dbReference type="EMBL" id="WNE93866.1"/>
    </source>
</evidence>
<organism evidence="1 2">
    <name type="scientific">Streptomyces luomodiensis</name>
    <dbReference type="NCBI Taxonomy" id="3026192"/>
    <lineage>
        <taxon>Bacteria</taxon>
        <taxon>Bacillati</taxon>
        <taxon>Actinomycetota</taxon>
        <taxon>Actinomycetes</taxon>
        <taxon>Kitasatosporales</taxon>
        <taxon>Streptomycetaceae</taxon>
        <taxon>Streptomyces</taxon>
    </lineage>
</organism>
<reference evidence="1 2" key="1">
    <citation type="submission" date="2023-02" db="EMBL/GenBank/DDBJ databases">
        <title>Streptomyces sp. SCA4-21 with antifungal activity against Fusarium oxysporum f. sp. cubense, Streptomyces sp. SCA2-17 with antifungal activity against Fusarium oxysporum f. sp. cubense.</title>
        <authorList>
            <person name="Qi D."/>
        </authorList>
    </citation>
    <scope>NUCLEOTIDE SEQUENCE [LARGE SCALE GENOMIC DNA]</scope>
    <source>
        <strain evidence="1 2">SCA4-21</strain>
    </source>
</reference>
<dbReference type="InterPro" id="IPR050312">
    <property type="entry name" value="IolE/XylAMocC-like"/>
</dbReference>
<evidence type="ECO:0008006" key="3">
    <source>
        <dbReference type="Google" id="ProtNLM"/>
    </source>
</evidence>
<protein>
    <recommendedName>
        <fullName evidence="3">Xylose isomerase-like TIM barrel domain-containing protein</fullName>
    </recommendedName>
</protein>
<proteinExistence type="predicted"/>
<dbReference type="RefSeq" id="WP_311033359.1">
    <property type="nucleotide sequence ID" value="NZ_CP117522.1"/>
</dbReference>
<dbReference type="EMBL" id="CP117522">
    <property type="protein sequence ID" value="WNE93866.1"/>
    <property type="molecule type" value="Genomic_DNA"/>
</dbReference>
<dbReference type="InterPro" id="IPR036237">
    <property type="entry name" value="Xyl_isomerase-like_sf"/>
</dbReference>
<dbReference type="PANTHER" id="PTHR12110">
    <property type="entry name" value="HYDROXYPYRUVATE ISOMERASE"/>
    <property type="match status" value="1"/>
</dbReference>
<sequence length="260" mass="27849">MTSTRLVLQTGTHGYGILGRHAETDLEGTLDAITDAGYGGLEIMSSLLGDRPRLRAACTERGLDLTTLHLFWQELDGFNWSTLSNLGLHRLILSGLPVASEEETLACLPALREHAARAEQEGARTLIHNHAEEGIPLPGGSTPFEILAQETGEQEVGFVVDLHWAAVAGDTARMLKATAGRCDYLHIKDGLTADPQAPHSFDLGTGEVDLLGGWRQALAAGSVHVAVVERAMPAQQLTAALRHDADFVRSLIASEEGAHE</sequence>
<evidence type="ECO:0000313" key="2">
    <source>
        <dbReference type="Proteomes" id="UP001305606"/>
    </source>
</evidence>
<accession>A0ABY9UNP4</accession>
<dbReference type="SUPFAM" id="SSF51658">
    <property type="entry name" value="Xylose isomerase-like"/>
    <property type="match status" value="1"/>
</dbReference>
<dbReference type="Gene3D" id="3.20.20.150">
    <property type="entry name" value="Divalent-metal-dependent TIM barrel enzymes"/>
    <property type="match status" value="1"/>
</dbReference>
<gene>
    <name evidence="1" type="ORF">PS467_00145</name>
</gene>
<dbReference type="PANTHER" id="PTHR12110:SF41">
    <property type="entry name" value="INOSOSE DEHYDRATASE"/>
    <property type="match status" value="1"/>
</dbReference>
<dbReference type="Proteomes" id="UP001305606">
    <property type="component" value="Chromosome"/>
</dbReference>